<reference evidence="1 2" key="1">
    <citation type="submission" date="2024-06" db="EMBL/GenBank/DDBJ databases">
        <title>Novosphingobium rhizovicinus M1R2S20.</title>
        <authorList>
            <person name="Sun J.-Q."/>
        </authorList>
    </citation>
    <scope>NUCLEOTIDE SEQUENCE [LARGE SCALE GENOMIC DNA]</scope>
    <source>
        <strain evidence="1 2">M1R2S20</strain>
    </source>
</reference>
<evidence type="ECO:0000313" key="2">
    <source>
        <dbReference type="Proteomes" id="UP001556118"/>
    </source>
</evidence>
<proteinExistence type="predicted"/>
<protein>
    <submittedName>
        <fullName evidence="1">Uncharacterized protein</fullName>
    </submittedName>
</protein>
<evidence type="ECO:0000313" key="1">
    <source>
        <dbReference type="EMBL" id="MEW9853865.1"/>
    </source>
</evidence>
<name>A0ABV3R8L8_9SPHN</name>
<dbReference type="Proteomes" id="UP001556118">
    <property type="component" value="Unassembled WGS sequence"/>
</dbReference>
<organism evidence="1 2">
    <name type="scientific">Novosphingobium rhizovicinum</name>
    <dbReference type="NCBI Taxonomy" id="3228928"/>
    <lineage>
        <taxon>Bacteria</taxon>
        <taxon>Pseudomonadati</taxon>
        <taxon>Pseudomonadota</taxon>
        <taxon>Alphaproteobacteria</taxon>
        <taxon>Sphingomonadales</taxon>
        <taxon>Sphingomonadaceae</taxon>
        <taxon>Novosphingobium</taxon>
    </lineage>
</organism>
<keyword evidence="2" id="KW-1185">Reference proteome</keyword>
<dbReference type="RefSeq" id="WP_367768327.1">
    <property type="nucleotide sequence ID" value="NZ_JBFNXR010000017.1"/>
</dbReference>
<sequence>MPAPEIETLVTERVAQVFDDPLELMASACLEVPADLHASVTASARALAARLRSKEHSLVRDLIAGVEVQQSGIVIHCTPAGIAAALGVDTAATAPDRLTLGAQARLTRSGRALRLVHDSGTQASCRPERSLSRLLAQAHGYWRELRRGELDIKTLAAREGVSASWITRVLRLAFLAPDITTAILKGAQHGKLEAGALVSTGAVDPDWSAQRKLYLPAAK</sequence>
<dbReference type="EMBL" id="JBFNXR010000017">
    <property type="protein sequence ID" value="MEW9853865.1"/>
    <property type="molecule type" value="Genomic_DNA"/>
</dbReference>
<dbReference type="SUPFAM" id="SSF109709">
    <property type="entry name" value="KorB DNA-binding domain-like"/>
    <property type="match status" value="1"/>
</dbReference>
<comment type="caution">
    <text evidence="1">The sequence shown here is derived from an EMBL/GenBank/DDBJ whole genome shotgun (WGS) entry which is preliminary data.</text>
</comment>
<accession>A0ABV3R8L8</accession>
<gene>
    <name evidence="1" type="ORF">ABUH87_01535</name>
</gene>